<protein>
    <recommendedName>
        <fullName evidence="3">OmpA-like domain-containing protein</fullName>
    </recommendedName>
</protein>
<evidence type="ECO:0008006" key="3">
    <source>
        <dbReference type="Google" id="ProtNLM"/>
    </source>
</evidence>
<evidence type="ECO:0000313" key="1">
    <source>
        <dbReference type="EMBL" id="GGJ06450.1"/>
    </source>
</evidence>
<dbReference type="InterPro" id="IPR036737">
    <property type="entry name" value="OmpA-like_sf"/>
</dbReference>
<name>A0A917KAF6_9PROT</name>
<organism evidence="1 2">
    <name type="scientific">Neoroseomonas lacus</name>
    <dbReference type="NCBI Taxonomy" id="287609"/>
    <lineage>
        <taxon>Bacteria</taxon>
        <taxon>Pseudomonadati</taxon>
        <taxon>Pseudomonadota</taxon>
        <taxon>Alphaproteobacteria</taxon>
        <taxon>Acetobacterales</taxon>
        <taxon>Acetobacteraceae</taxon>
        <taxon>Neoroseomonas</taxon>
    </lineage>
</organism>
<keyword evidence="2" id="KW-1185">Reference proteome</keyword>
<evidence type="ECO:0000313" key="2">
    <source>
        <dbReference type="Proteomes" id="UP000661507"/>
    </source>
</evidence>
<reference evidence="1" key="2">
    <citation type="submission" date="2020-09" db="EMBL/GenBank/DDBJ databases">
        <authorList>
            <person name="Sun Q."/>
            <person name="Zhou Y."/>
        </authorList>
    </citation>
    <scope>NUCLEOTIDE SEQUENCE</scope>
    <source>
        <strain evidence="1">CGMCC 1.3617</strain>
    </source>
</reference>
<proteinExistence type="predicted"/>
<dbReference type="SUPFAM" id="SSF103088">
    <property type="entry name" value="OmpA-like"/>
    <property type="match status" value="1"/>
</dbReference>
<reference evidence="1" key="1">
    <citation type="journal article" date="2014" name="Int. J. Syst. Evol. Microbiol.">
        <title>Complete genome sequence of Corynebacterium casei LMG S-19264T (=DSM 44701T), isolated from a smear-ripened cheese.</title>
        <authorList>
            <consortium name="US DOE Joint Genome Institute (JGI-PGF)"/>
            <person name="Walter F."/>
            <person name="Albersmeier A."/>
            <person name="Kalinowski J."/>
            <person name="Ruckert C."/>
        </authorList>
    </citation>
    <scope>NUCLEOTIDE SEQUENCE</scope>
    <source>
        <strain evidence="1">CGMCC 1.3617</strain>
    </source>
</reference>
<accession>A0A917KAF6</accession>
<comment type="caution">
    <text evidence="1">The sequence shown here is derived from an EMBL/GenBank/DDBJ whole genome shotgun (WGS) entry which is preliminary data.</text>
</comment>
<dbReference type="AlphaFoldDB" id="A0A917KAF6"/>
<dbReference type="Proteomes" id="UP000661507">
    <property type="component" value="Unassembled WGS sequence"/>
</dbReference>
<gene>
    <name evidence="1" type="ORF">GCM10011320_11570</name>
</gene>
<dbReference type="EMBL" id="BMKW01000002">
    <property type="protein sequence ID" value="GGJ06450.1"/>
    <property type="molecule type" value="Genomic_DNA"/>
</dbReference>
<sequence>MAPAQMGRVDVIGHIDGAEVQRGLSIVGEQRARAVAEWLIAAGISRGLVRLCPVNVRDMLVPTPPGVAEPWNRWTEVVRQ</sequence>